<protein>
    <submittedName>
        <fullName evidence="1">Uncharacterized protein</fullName>
    </submittedName>
</protein>
<evidence type="ECO:0000313" key="1">
    <source>
        <dbReference type="EMBL" id="QLH83787.1"/>
    </source>
</evidence>
<evidence type="ECO:0000313" key="2">
    <source>
        <dbReference type="Proteomes" id="UP000509346"/>
    </source>
</evidence>
<keyword evidence="2" id="KW-1185">Reference proteome</keyword>
<reference evidence="1 2" key="1">
    <citation type="submission" date="2020-07" db="EMBL/GenBank/DDBJ databases">
        <title>Halosimplex litoreum sp. nov. and Halosimplex rubrum sp. nov., isolated from different salt environments.</title>
        <authorList>
            <person name="Cui H."/>
        </authorList>
    </citation>
    <scope>NUCLEOTIDE SEQUENCE [LARGE SCALE GENOMIC DNA]</scope>
    <source>
        <strain evidence="1 2">R2</strain>
    </source>
</reference>
<dbReference type="EMBL" id="CP058909">
    <property type="protein sequence ID" value="QLH83787.1"/>
    <property type="molecule type" value="Genomic_DNA"/>
</dbReference>
<name>A0A7D5SXC4_9EURY</name>
<organism evidence="1 2">
    <name type="scientific">Halosimplex pelagicum</name>
    <dbReference type="NCBI Taxonomy" id="869886"/>
    <lineage>
        <taxon>Archaea</taxon>
        <taxon>Methanobacteriati</taxon>
        <taxon>Methanobacteriota</taxon>
        <taxon>Stenosarchaea group</taxon>
        <taxon>Halobacteria</taxon>
        <taxon>Halobacteriales</taxon>
        <taxon>Haloarculaceae</taxon>
        <taxon>Halosimplex</taxon>
    </lineage>
</organism>
<sequence>MKIETMTPDEPPEPERFDQFEEVTVNGRSIMRFETLSDFELSDVDTAVMARLLTEAGTAMDDEIKEDHDFDAADIIEKSEPEILIYDSEEGEWSKE</sequence>
<accession>A0A7D5SXC4</accession>
<dbReference type="RefSeq" id="WP_179918829.1">
    <property type="nucleotide sequence ID" value="NZ_CP058909.1"/>
</dbReference>
<dbReference type="GeneID" id="56084940"/>
<dbReference type="Proteomes" id="UP000509346">
    <property type="component" value="Chromosome"/>
</dbReference>
<proteinExistence type="predicted"/>
<dbReference type="AlphaFoldDB" id="A0A7D5SXC4"/>
<gene>
    <name evidence="1" type="ORF">HZS54_20085</name>
</gene>
<dbReference type="KEGG" id="hpel:HZS54_20085"/>